<keyword evidence="5" id="KW-1185">Reference proteome</keyword>
<evidence type="ECO:0000256" key="1">
    <source>
        <dbReference type="SAM" id="MobiDB-lite"/>
    </source>
</evidence>
<keyword evidence="2" id="KW-0472">Membrane</keyword>
<proteinExistence type="predicted"/>
<dbReference type="EMBL" id="LAEV01002193">
    <property type="protein sequence ID" value="KKA26388.1"/>
    <property type="molecule type" value="Genomic_DNA"/>
</dbReference>
<dbReference type="Proteomes" id="UP000033483">
    <property type="component" value="Unassembled WGS sequence"/>
</dbReference>
<name>A0A0F4Z953_9PEZI</name>
<evidence type="ECO:0000256" key="3">
    <source>
        <dbReference type="SAM" id="SignalP"/>
    </source>
</evidence>
<evidence type="ECO:0000313" key="4">
    <source>
        <dbReference type="EMBL" id="KKA26388.1"/>
    </source>
</evidence>
<keyword evidence="3" id="KW-0732">Signal</keyword>
<gene>
    <name evidence="4" type="ORF">TD95_001378</name>
</gene>
<feature type="chain" id="PRO_5002482469" description="Extracellular membrane protein CFEM domain-containing protein" evidence="3">
    <location>
        <begin position="17"/>
        <end position="185"/>
    </location>
</feature>
<evidence type="ECO:0000256" key="2">
    <source>
        <dbReference type="SAM" id="Phobius"/>
    </source>
</evidence>
<comment type="caution">
    <text evidence="4">The sequence shown here is derived from an EMBL/GenBank/DDBJ whole genome shotgun (WGS) entry which is preliminary data.</text>
</comment>
<evidence type="ECO:0000313" key="5">
    <source>
        <dbReference type="Proteomes" id="UP000033483"/>
    </source>
</evidence>
<feature type="transmembrane region" description="Helical" evidence="2">
    <location>
        <begin position="164"/>
        <end position="184"/>
    </location>
</feature>
<keyword evidence="2" id="KW-0812">Transmembrane</keyword>
<dbReference type="OrthoDB" id="5597238at2759"/>
<accession>A0A0F4Z953</accession>
<feature type="signal peptide" evidence="3">
    <location>
        <begin position="1"/>
        <end position="16"/>
    </location>
</feature>
<sequence>MRYSTAIAIFAAAVSAQSTTTSSAAAASTSGLTSAEVKCLSKCGDTDMTCRAACVPVPNPNAAQANATNNCIADCPQGNGTVAETNKYIECKLACINEYYYNTESGTPTSTGKAGSGSSATGSAASATGTGSSSKTGSKTGSAASSTGTDSADASSQTSATSGATAIALSSGMALFGAVAAILAL</sequence>
<dbReference type="AlphaFoldDB" id="A0A0F4Z953"/>
<protein>
    <recommendedName>
        <fullName evidence="6">Extracellular membrane protein CFEM domain-containing protein</fullName>
    </recommendedName>
</protein>
<evidence type="ECO:0008006" key="6">
    <source>
        <dbReference type="Google" id="ProtNLM"/>
    </source>
</evidence>
<feature type="region of interest" description="Disordered" evidence="1">
    <location>
        <begin position="107"/>
        <end position="157"/>
    </location>
</feature>
<reference evidence="4 5" key="1">
    <citation type="submission" date="2015-03" db="EMBL/GenBank/DDBJ databases">
        <authorList>
            <person name="Radwan O."/>
            <person name="Al-Naeli F.A."/>
            <person name="Rendon G.A."/>
            <person name="Fields C."/>
        </authorList>
    </citation>
    <scope>NUCLEOTIDE SEQUENCE [LARGE SCALE GENOMIC DNA]</scope>
    <source>
        <strain evidence="4">CR-DP1</strain>
    </source>
</reference>
<keyword evidence="2" id="KW-1133">Transmembrane helix</keyword>
<organism evidence="4 5">
    <name type="scientific">Thielaviopsis punctulata</name>
    <dbReference type="NCBI Taxonomy" id="72032"/>
    <lineage>
        <taxon>Eukaryota</taxon>
        <taxon>Fungi</taxon>
        <taxon>Dikarya</taxon>
        <taxon>Ascomycota</taxon>
        <taxon>Pezizomycotina</taxon>
        <taxon>Sordariomycetes</taxon>
        <taxon>Hypocreomycetidae</taxon>
        <taxon>Microascales</taxon>
        <taxon>Ceratocystidaceae</taxon>
        <taxon>Thielaviopsis</taxon>
    </lineage>
</organism>